<dbReference type="AlphaFoldDB" id="A0AAV7D7X7"/>
<name>A0AAV7D7X7_ENGPU</name>
<protein>
    <submittedName>
        <fullName evidence="1">Uncharacterized protein</fullName>
    </submittedName>
</protein>
<evidence type="ECO:0000313" key="2">
    <source>
        <dbReference type="Proteomes" id="UP000824782"/>
    </source>
</evidence>
<comment type="caution">
    <text evidence="1">The sequence shown here is derived from an EMBL/GenBank/DDBJ whole genome shotgun (WGS) entry which is preliminary data.</text>
</comment>
<dbReference type="EMBL" id="WNYA01000001">
    <property type="protein sequence ID" value="KAG8593545.1"/>
    <property type="molecule type" value="Genomic_DNA"/>
</dbReference>
<organism evidence="1 2">
    <name type="scientific">Engystomops pustulosus</name>
    <name type="common">Tungara frog</name>
    <name type="synonym">Physalaemus pustulosus</name>
    <dbReference type="NCBI Taxonomy" id="76066"/>
    <lineage>
        <taxon>Eukaryota</taxon>
        <taxon>Metazoa</taxon>
        <taxon>Chordata</taxon>
        <taxon>Craniata</taxon>
        <taxon>Vertebrata</taxon>
        <taxon>Euteleostomi</taxon>
        <taxon>Amphibia</taxon>
        <taxon>Batrachia</taxon>
        <taxon>Anura</taxon>
        <taxon>Neobatrachia</taxon>
        <taxon>Hyloidea</taxon>
        <taxon>Leptodactylidae</taxon>
        <taxon>Leiuperinae</taxon>
        <taxon>Engystomops</taxon>
    </lineage>
</organism>
<evidence type="ECO:0000313" key="1">
    <source>
        <dbReference type="EMBL" id="KAG8593545.1"/>
    </source>
</evidence>
<sequence length="99" mass="11414">MILKGKNTAHALPKAGVQVLKEDYIVLCWSGYYRSCNSADRAVFKTYCISQMSIFFIRMSVCLNMQTIKNHLICWATCYAAKILCKEQLCCRHIDRLLL</sequence>
<gene>
    <name evidence="1" type="ORF">GDO81_000869</name>
</gene>
<dbReference type="Proteomes" id="UP000824782">
    <property type="component" value="Unassembled WGS sequence"/>
</dbReference>
<accession>A0AAV7D7X7</accession>
<reference evidence="1" key="1">
    <citation type="thesis" date="2020" institute="ProQuest LLC" country="789 East Eisenhower Parkway, Ann Arbor, MI, USA">
        <title>Comparative Genomics and Chromosome Evolution.</title>
        <authorList>
            <person name="Mudd A.B."/>
        </authorList>
    </citation>
    <scope>NUCLEOTIDE SEQUENCE</scope>
    <source>
        <strain evidence="1">237g6f4</strain>
        <tissue evidence="1">Blood</tissue>
    </source>
</reference>
<keyword evidence="2" id="KW-1185">Reference proteome</keyword>
<proteinExistence type="predicted"/>